<organism evidence="3 4">
    <name type="scientific">Bythopirellula goksoeyrii</name>
    <dbReference type="NCBI Taxonomy" id="1400387"/>
    <lineage>
        <taxon>Bacteria</taxon>
        <taxon>Pseudomonadati</taxon>
        <taxon>Planctomycetota</taxon>
        <taxon>Planctomycetia</taxon>
        <taxon>Pirellulales</taxon>
        <taxon>Lacipirellulaceae</taxon>
        <taxon>Bythopirellula</taxon>
    </lineage>
</organism>
<gene>
    <name evidence="3" type="primary">oprO</name>
    <name evidence="3" type="ORF">Pr1d_00930</name>
</gene>
<accession>A0A5B9QET0</accession>
<dbReference type="SUPFAM" id="SSF56935">
    <property type="entry name" value="Porins"/>
    <property type="match status" value="1"/>
</dbReference>
<dbReference type="InterPro" id="IPR010870">
    <property type="entry name" value="Porin_O/P"/>
</dbReference>
<evidence type="ECO:0000256" key="2">
    <source>
        <dbReference type="SAM" id="MobiDB-lite"/>
    </source>
</evidence>
<feature type="coiled-coil region" evidence="1">
    <location>
        <begin position="69"/>
        <end position="110"/>
    </location>
</feature>
<dbReference type="OrthoDB" id="9807854at2"/>
<dbReference type="Gene3D" id="2.40.160.10">
    <property type="entry name" value="Porin"/>
    <property type="match status" value="1"/>
</dbReference>
<dbReference type="EMBL" id="CP042913">
    <property type="protein sequence ID" value="QEG32833.1"/>
    <property type="molecule type" value="Genomic_DNA"/>
</dbReference>
<evidence type="ECO:0000313" key="4">
    <source>
        <dbReference type="Proteomes" id="UP000323917"/>
    </source>
</evidence>
<dbReference type="Proteomes" id="UP000323917">
    <property type="component" value="Chromosome"/>
</dbReference>
<dbReference type="Pfam" id="PF07396">
    <property type="entry name" value="Porin_O_P"/>
    <property type="match status" value="1"/>
</dbReference>
<sequence>MRNINRTSGQILRRVQSCLFVILFASSLMLSSSVAIEDSRLDPLSSGEDEAVVQPSAFDSFLLDEPPKELSLEERFAKLEKNFTELNENYEELEENYSGVKEKLKSYVVMGHGEESMKLSGRIHVDQWSFPGNSPGTNAFETGDPNLTPQDRLGFRRVRFGVAGSLWKTMEYKIEMEFAAGNDSEFRDVYLGWNDIPMVQTLLVGNQKRPYGLDHLNSSRYNVFLERPFVIEGFNQDARRLGVCAYGYSDDLVWNWRYGVFNQRLIQDEGVYVGDHFQGEGAGRLATTFWYDEPSDGRGYGHFAVAGTLANPDGSGTPGRGPNEAQFRTRPEARSTRRWLDTGQIAGADNYQLIGLENVWNFGPVQLVGEYQHNWVDRDGFEDVRFHGGYAYIAYFLTGDYMPWDRESGTLDRIKPLENFFLVDTCNDGVRGGWGAWQIAYRWSHADFSDQDVLGGVGTSHTLGLNWYWNAYARMQFNAIYGEIDDHFPIAGLTAGHYTILGTRFMVDF</sequence>
<keyword evidence="1" id="KW-0175">Coiled coil</keyword>
<reference evidence="3 4" key="1">
    <citation type="submission" date="2019-08" db="EMBL/GenBank/DDBJ databases">
        <title>Deep-cultivation of Planctomycetes and their phenomic and genomic characterization uncovers novel biology.</title>
        <authorList>
            <person name="Wiegand S."/>
            <person name="Jogler M."/>
            <person name="Boedeker C."/>
            <person name="Pinto D."/>
            <person name="Vollmers J."/>
            <person name="Rivas-Marin E."/>
            <person name="Kohn T."/>
            <person name="Peeters S.H."/>
            <person name="Heuer A."/>
            <person name="Rast P."/>
            <person name="Oberbeckmann S."/>
            <person name="Bunk B."/>
            <person name="Jeske O."/>
            <person name="Meyerdierks A."/>
            <person name="Storesund J.E."/>
            <person name="Kallscheuer N."/>
            <person name="Luecker S."/>
            <person name="Lage O.M."/>
            <person name="Pohl T."/>
            <person name="Merkel B.J."/>
            <person name="Hornburger P."/>
            <person name="Mueller R.-W."/>
            <person name="Bruemmer F."/>
            <person name="Labrenz M."/>
            <person name="Spormann A.M."/>
            <person name="Op den Camp H."/>
            <person name="Overmann J."/>
            <person name="Amann R."/>
            <person name="Jetten M.S.M."/>
            <person name="Mascher T."/>
            <person name="Medema M.H."/>
            <person name="Devos D.P."/>
            <person name="Kaster A.-K."/>
            <person name="Ovreas L."/>
            <person name="Rohde M."/>
            <person name="Galperin M.Y."/>
            <person name="Jogler C."/>
        </authorList>
    </citation>
    <scope>NUCLEOTIDE SEQUENCE [LARGE SCALE GENOMIC DNA]</scope>
    <source>
        <strain evidence="3 4">Pr1d</strain>
    </source>
</reference>
<dbReference type="AlphaFoldDB" id="A0A5B9QET0"/>
<dbReference type="KEGG" id="bgok:Pr1d_00930"/>
<keyword evidence="4" id="KW-1185">Reference proteome</keyword>
<proteinExistence type="predicted"/>
<evidence type="ECO:0000313" key="3">
    <source>
        <dbReference type="EMBL" id="QEG32833.1"/>
    </source>
</evidence>
<dbReference type="InterPro" id="IPR023614">
    <property type="entry name" value="Porin_dom_sf"/>
</dbReference>
<name>A0A5B9QET0_9BACT</name>
<evidence type="ECO:0000256" key="1">
    <source>
        <dbReference type="SAM" id="Coils"/>
    </source>
</evidence>
<protein>
    <submittedName>
        <fullName evidence="3">Porin O</fullName>
    </submittedName>
</protein>
<feature type="region of interest" description="Disordered" evidence="2">
    <location>
        <begin position="311"/>
        <end position="333"/>
    </location>
</feature>